<feature type="transmembrane region" description="Helical" evidence="4">
    <location>
        <begin position="45"/>
        <end position="66"/>
    </location>
</feature>
<evidence type="ECO:0000313" key="6">
    <source>
        <dbReference type="EMBL" id="MBC8569212.1"/>
    </source>
</evidence>
<evidence type="ECO:0000256" key="2">
    <source>
        <dbReference type="ARBA" id="ARBA00023125"/>
    </source>
</evidence>
<organism evidence="6 7">
    <name type="scientific">Lentihominibacter hominis</name>
    <dbReference type="NCBI Taxonomy" id="2763645"/>
    <lineage>
        <taxon>Bacteria</taxon>
        <taxon>Bacillati</taxon>
        <taxon>Bacillota</taxon>
        <taxon>Clostridia</taxon>
        <taxon>Peptostreptococcales</taxon>
        <taxon>Anaerovoracaceae</taxon>
        <taxon>Lentihominibacter</taxon>
    </lineage>
</organism>
<gene>
    <name evidence="6" type="ORF">H8692_10625</name>
</gene>
<keyword evidence="4" id="KW-0472">Membrane</keyword>
<dbReference type="InterPro" id="IPR000792">
    <property type="entry name" value="Tscrpt_reg_LuxR_C"/>
</dbReference>
<name>A0A926E8E4_9FIRM</name>
<dbReference type="Pfam" id="PF00196">
    <property type="entry name" value="GerE"/>
    <property type="match status" value="1"/>
</dbReference>
<feature type="domain" description="HTH luxR-type" evidence="5">
    <location>
        <begin position="258"/>
        <end position="323"/>
    </location>
</feature>
<evidence type="ECO:0000256" key="4">
    <source>
        <dbReference type="SAM" id="Phobius"/>
    </source>
</evidence>
<keyword evidence="3" id="KW-0804">Transcription</keyword>
<feature type="transmembrane region" description="Helical" evidence="4">
    <location>
        <begin position="111"/>
        <end position="131"/>
    </location>
</feature>
<feature type="transmembrane region" description="Helical" evidence="4">
    <location>
        <begin position="72"/>
        <end position="99"/>
    </location>
</feature>
<keyword evidence="4" id="KW-0812">Transmembrane</keyword>
<dbReference type="PRINTS" id="PR00038">
    <property type="entry name" value="HTHLUXR"/>
</dbReference>
<dbReference type="GO" id="GO:0006355">
    <property type="term" value="P:regulation of DNA-templated transcription"/>
    <property type="evidence" value="ECO:0007669"/>
    <property type="project" value="InterPro"/>
</dbReference>
<sequence>MNFTSLNIHDIYNFIYIALMILGGVTLTLTIILNAKERGRQHKAILLFVTSIFLYMVTDFITYYFLGELASGSFVFILITLSDTLFCLVITAWVYAIMVLAKIEEAINMKWMIIASAIYLVSSQILSFYLGRYDSYTLHVDKGFWNIIFQILNGGYDIGIMAIGIRCMILLCKKYKKGASRNINLLMSALLIGYMVWISYWDYSTWYKTEEKLLNIYAMDPLILLYAILNIFLIYYFYKNDPLKISESQISPDEAVNIIAKRYMLSEREREVLILVNRGLSNKQIATELSISENTVKRHISNIFKKTETQSRHEIIYKISKAN</sequence>
<dbReference type="PANTHER" id="PTHR44688">
    <property type="entry name" value="DNA-BINDING TRANSCRIPTIONAL ACTIVATOR DEVR_DOSR"/>
    <property type="match status" value="1"/>
</dbReference>
<dbReference type="InterPro" id="IPR036388">
    <property type="entry name" value="WH-like_DNA-bd_sf"/>
</dbReference>
<dbReference type="PROSITE" id="PS00622">
    <property type="entry name" value="HTH_LUXR_1"/>
    <property type="match status" value="1"/>
</dbReference>
<dbReference type="PROSITE" id="PS50043">
    <property type="entry name" value="HTH_LUXR_2"/>
    <property type="match status" value="1"/>
</dbReference>
<feature type="transmembrane region" description="Helical" evidence="4">
    <location>
        <begin position="183"/>
        <end position="201"/>
    </location>
</feature>
<keyword evidence="7" id="KW-1185">Reference proteome</keyword>
<dbReference type="SMART" id="SM00421">
    <property type="entry name" value="HTH_LUXR"/>
    <property type="match status" value="1"/>
</dbReference>
<keyword evidence="1" id="KW-0805">Transcription regulation</keyword>
<evidence type="ECO:0000313" key="7">
    <source>
        <dbReference type="Proteomes" id="UP000610862"/>
    </source>
</evidence>
<dbReference type="AlphaFoldDB" id="A0A926E8E4"/>
<dbReference type="RefSeq" id="WP_187525685.1">
    <property type="nucleotide sequence ID" value="NZ_JACRTA010000004.1"/>
</dbReference>
<keyword evidence="4" id="KW-1133">Transmembrane helix</keyword>
<proteinExistence type="predicted"/>
<dbReference type="GO" id="GO:0003677">
    <property type="term" value="F:DNA binding"/>
    <property type="evidence" value="ECO:0007669"/>
    <property type="project" value="UniProtKB-KW"/>
</dbReference>
<dbReference type="SUPFAM" id="SSF46894">
    <property type="entry name" value="C-terminal effector domain of the bipartite response regulators"/>
    <property type="match status" value="1"/>
</dbReference>
<comment type="caution">
    <text evidence="6">The sequence shown here is derived from an EMBL/GenBank/DDBJ whole genome shotgun (WGS) entry which is preliminary data.</text>
</comment>
<evidence type="ECO:0000256" key="1">
    <source>
        <dbReference type="ARBA" id="ARBA00023015"/>
    </source>
</evidence>
<evidence type="ECO:0000259" key="5">
    <source>
        <dbReference type="PROSITE" id="PS50043"/>
    </source>
</evidence>
<feature type="transmembrane region" description="Helical" evidence="4">
    <location>
        <begin position="221"/>
        <end position="238"/>
    </location>
</feature>
<dbReference type="Proteomes" id="UP000610862">
    <property type="component" value="Unassembled WGS sequence"/>
</dbReference>
<accession>A0A926E8E4</accession>
<protein>
    <submittedName>
        <fullName evidence="6">Helix-turn-helix transcriptional regulator</fullName>
    </submittedName>
</protein>
<feature type="transmembrane region" description="Helical" evidence="4">
    <location>
        <begin position="143"/>
        <end position="171"/>
    </location>
</feature>
<dbReference type="InterPro" id="IPR016032">
    <property type="entry name" value="Sig_transdc_resp-reg_C-effctor"/>
</dbReference>
<evidence type="ECO:0000256" key="3">
    <source>
        <dbReference type="ARBA" id="ARBA00023163"/>
    </source>
</evidence>
<dbReference type="Gene3D" id="1.10.10.10">
    <property type="entry name" value="Winged helix-like DNA-binding domain superfamily/Winged helix DNA-binding domain"/>
    <property type="match status" value="1"/>
</dbReference>
<feature type="transmembrane region" description="Helical" evidence="4">
    <location>
        <begin position="12"/>
        <end position="33"/>
    </location>
</feature>
<dbReference type="CDD" id="cd06170">
    <property type="entry name" value="LuxR_C_like"/>
    <property type="match status" value="1"/>
</dbReference>
<keyword evidence="2" id="KW-0238">DNA-binding</keyword>
<dbReference type="PANTHER" id="PTHR44688:SF16">
    <property type="entry name" value="DNA-BINDING TRANSCRIPTIONAL ACTIVATOR DEVR_DOSR"/>
    <property type="match status" value="1"/>
</dbReference>
<dbReference type="EMBL" id="JACRTA010000004">
    <property type="protein sequence ID" value="MBC8569212.1"/>
    <property type="molecule type" value="Genomic_DNA"/>
</dbReference>
<reference evidence="6" key="1">
    <citation type="submission" date="2020-08" db="EMBL/GenBank/DDBJ databases">
        <title>Genome public.</title>
        <authorList>
            <person name="Liu C."/>
            <person name="Sun Q."/>
        </authorList>
    </citation>
    <scope>NUCLEOTIDE SEQUENCE</scope>
    <source>
        <strain evidence="6">NSJ-24</strain>
    </source>
</reference>